<evidence type="ECO:0000313" key="3">
    <source>
        <dbReference type="Proteomes" id="UP001056937"/>
    </source>
</evidence>
<evidence type="ECO:0000313" key="2">
    <source>
        <dbReference type="EMBL" id="USI73294.1"/>
    </source>
</evidence>
<organism evidence="2 3">
    <name type="scientific">Sphingomonas morindae</name>
    <dbReference type="NCBI Taxonomy" id="1541170"/>
    <lineage>
        <taxon>Bacteria</taxon>
        <taxon>Pseudomonadati</taxon>
        <taxon>Pseudomonadota</taxon>
        <taxon>Alphaproteobacteria</taxon>
        <taxon>Sphingomonadales</taxon>
        <taxon>Sphingomonadaceae</taxon>
        <taxon>Sphingomonas</taxon>
    </lineage>
</organism>
<dbReference type="RefSeq" id="WP_252167105.1">
    <property type="nucleotide sequence ID" value="NZ_CP084930.1"/>
</dbReference>
<protein>
    <submittedName>
        <fullName evidence="2">Uncharacterized protein</fullName>
    </submittedName>
</protein>
<name>A0ABY4X8U1_9SPHN</name>
<gene>
    <name evidence="2" type="ORF">LHA26_02095</name>
</gene>
<sequence length="46" mass="5093">MVNEREPRVTTDELRAGTTPGVGRKVLVASLVLIVILFAILLIVYR</sequence>
<evidence type="ECO:0000256" key="1">
    <source>
        <dbReference type="SAM" id="Phobius"/>
    </source>
</evidence>
<keyword evidence="1" id="KW-0472">Membrane</keyword>
<reference evidence="2" key="1">
    <citation type="journal article" date="2022" name="Toxins">
        <title>Genomic Analysis of Sphingopyxis sp. USTB-05 for Biodegrading Cyanobacterial Hepatotoxins.</title>
        <authorList>
            <person name="Liu C."/>
            <person name="Xu Q."/>
            <person name="Zhao Z."/>
            <person name="Zhang H."/>
            <person name="Liu X."/>
            <person name="Yin C."/>
            <person name="Liu Y."/>
            <person name="Yan H."/>
        </authorList>
    </citation>
    <scope>NUCLEOTIDE SEQUENCE</scope>
    <source>
        <strain evidence="2">NBD5</strain>
    </source>
</reference>
<proteinExistence type="predicted"/>
<keyword evidence="1" id="KW-1133">Transmembrane helix</keyword>
<dbReference type="EMBL" id="CP084930">
    <property type="protein sequence ID" value="USI73294.1"/>
    <property type="molecule type" value="Genomic_DNA"/>
</dbReference>
<keyword evidence="3" id="KW-1185">Reference proteome</keyword>
<dbReference type="Proteomes" id="UP001056937">
    <property type="component" value="Chromosome 1"/>
</dbReference>
<feature type="transmembrane region" description="Helical" evidence="1">
    <location>
        <begin position="26"/>
        <end position="45"/>
    </location>
</feature>
<accession>A0ABY4X8U1</accession>
<keyword evidence="1" id="KW-0812">Transmembrane</keyword>